<feature type="signal peptide" evidence="1">
    <location>
        <begin position="1"/>
        <end position="29"/>
    </location>
</feature>
<evidence type="ECO:0000313" key="3">
    <source>
        <dbReference type="Proteomes" id="UP000571128"/>
    </source>
</evidence>
<dbReference type="NCBIfam" id="TIGR01655">
    <property type="entry name" value="yxeA_fam"/>
    <property type="match status" value="1"/>
</dbReference>
<dbReference type="SUPFAM" id="SSF159121">
    <property type="entry name" value="BC4932-like"/>
    <property type="match status" value="1"/>
</dbReference>
<sequence>MKKGWFGVLAAIFVITMVIVELASPFAQAADTYTVSITKPGEKVTKANFKGYEFHEKCETATGKTIKLRFYSDKPLKENKAYRLMIQDNEMVIQTKELSDVKLVSSK</sequence>
<evidence type="ECO:0000313" key="2">
    <source>
        <dbReference type="EMBL" id="MBC1398445.1"/>
    </source>
</evidence>
<organism evidence="2 3">
    <name type="scientific">Listeria fleischmannii</name>
    <dbReference type="NCBI Taxonomy" id="1069827"/>
    <lineage>
        <taxon>Bacteria</taxon>
        <taxon>Bacillati</taxon>
        <taxon>Bacillota</taxon>
        <taxon>Bacilli</taxon>
        <taxon>Bacillales</taxon>
        <taxon>Listeriaceae</taxon>
        <taxon>Listeria</taxon>
    </lineage>
</organism>
<evidence type="ECO:0000256" key="1">
    <source>
        <dbReference type="SAM" id="SignalP"/>
    </source>
</evidence>
<reference evidence="2 3" key="1">
    <citation type="submission" date="2020-03" db="EMBL/GenBank/DDBJ databases">
        <title>Soil Listeria distribution.</title>
        <authorList>
            <person name="Liao J."/>
            <person name="Wiedmann M."/>
        </authorList>
    </citation>
    <scope>NUCLEOTIDE SEQUENCE [LARGE SCALE GENOMIC DNA]</scope>
    <source>
        <strain evidence="2 3">FSL L7-1645</strain>
    </source>
</reference>
<protein>
    <submittedName>
        <fullName evidence="2">YxeA family protein</fullName>
    </submittedName>
</protein>
<gene>
    <name evidence="2" type="ORF">HB844_06145</name>
</gene>
<name>A0A841YDP0_9LIST</name>
<dbReference type="Proteomes" id="UP000571128">
    <property type="component" value="Unassembled WGS sequence"/>
</dbReference>
<dbReference type="RefSeq" id="WP_007546980.1">
    <property type="nucleotide sequence ID" value="NZ_JAARPY010000005.1"/>
</dbReference>
<comment type="caution">
    <text evidence="2">The sequence shown here is derived from an EMBL/GenBank/DDBJ whole genome shotgun (WGS) entry which is preliminary data.</text>
</comment>
<dbReference type="AlphaFoldDB" id="A0A841YDP0"/>
<keyword evidence="1" id="KW-0732">Signal</keyword>
<proteinExistence type="predicted"/>
<feature type="chain" id="PRO_5032816622" evidence="1">
    <location>
        <begin position="30"/>
        <end position="107"/>
    </location>
</feature>
<dbReference type="EMBL" id="JAARPY010000005">
    <property type="protein sequence ID" value="MBC1398445.1"/>
    <property type="molecule type" value="Genomic_DNA"/>
</dbReference>
<dbReference type="Gene3D" id="2.40.50.480">
    <property type="match status" value="1"/>
</dbReference>
<dbReference type="InterPro" id="IPR036166">
    <property type="entry name" value="YxeA-like_sf"/>
</dbReference>
<accession>A0A841YDP0</accession>
<dbReference type="InterPro" id="IPR006542">
    <property type="entry name" value="DUF1093"/>
</dbReference>